<dbReference type="HAMAP" id="MF_01808">
    <property type="entry name" value="Recomb_XerC_XerD"/>
    <property type="match status" value="1"/>
</dbReference>
<evidence type="ECO:0000313" key="14">
    <source>
        <dbReference type="Proteomes" id="UP000886829"/>
    </source>
</evidence>
<feature type="active site" evidence="9">
    <location>
        <position position="339"/>
    </location>
</feature>
<comment type="caution">
    <text evidence="13">The sequence shown here is derived from an EMBL/GenBank/DDBJ whole genome shotgun (WGS) entry which is preliminary data.</text>
</comment>
<keyword evidence="8 9" id="KW-0131">Cell cycle</keyword>
<dbReference type="PROSITE" id="PS51900">
    <property type="entry name" value="CB"/>
    <property type="match status" value="1"/>
</dbReference>
<dbReference type="GO" id="GO:0006313">
    <property type="term" value="P:DNA transposition"/>
    <property type="evidence" value="ECO:0007669"/>
    <property type="project" value="UniProtKB-UniRule"/>
</dbReference>
<protein>
    <recommendedName>
        <fullName evidence="9">Tyrosine recombinase XerC</fullName>
    </recommendedName>
</protein>
<dbReference type="SUPFAM" id="SSF56349">
    <property type="entry name" value="DNA breaking-rejoining enzymes"/>
    <property type="match status" value="1"/>
</dbReference>
<comment type="subunit">
    <text evidence="9">Forms a cyclic heterotetrameric complex composed of two molecules of XerC and two molecules of XerD.</text>
</comment>
<dbReference type="Pfam" id="PF00589">
    <property type="entry name" value="Phage_integrase"/>
    <property type="match status" value="1"/>
</dbReference>
<dbReference type="GO" id="GO:0009037">
    <property type="term" value="F:tyrosine-based site-specific recombinase activity"/>
    <property type="evidence" value="ECO:0007669"/>
    <property type="project" value="UniProtKB-UniRule"/>
</dbReference>
<feature type="domain" description="Core-binding (CB)" evidence="12">
    <location>
        <begin position="93"/>
        <end position="178"/>
    </location>
</feature>
<dbReference type="GO" id="GO:0051301">
    <property type="term" value="P:cell division"/>
    <property type="evidence" value="ECO:0007669"/>
    <property type="project" value="UniProtKB-KW"/>
</dbReference>
<reference evidence="13" key="2">
    <citation type="submission" date="2021-04" db="EMBL/GenBank/DDBJ databases">
        <authorList>
            <person name="Gilroy R."/>
        </authorList>
    </citation>
    <scope>NUCLEOTIDE SEQUENCE</scope>
    <source>
        <strain evidence="13">USASDec5-558</strain>
    </source>
</reference>
<dbReference type="InterPro" id="IPR002104">
    <property type="entry name" value="Integrase_catalytic"/>
</dbReference>
<dbReference type="InterPro" id="IPR044068">
    <property type="entry name" value="CB"/>
</dbReference>
<evidence type="ECO:0000259" key="11">
    <source>
        <dbReference type="PROSITE" id="PS51898"/>
    </source>
</evidence>
<keyword evidence="5 9" id="KW-0229">DNA integration</keyword>
<dbReference type="InterPro" id="IPR011010">
    <property type="entry name" value="DNA_brk_join_enz"/>
</dbReference>
<keyword evidence="6 9" id="KW-0238">DNA-binding</keyword>
<sequence>MSKTEAIANANDSADTTNVSGEASGAAIAQAKPRRKRTKTASAATSPETSTTTATSLAGQSSGDDSSAGSDSEVAATDFAVSSMMGKAINEQSTIAEIEQAYKDYLVLERGVSTNTYVSYCYDLKFFLESLQKHAVSLINFQEDDIRNYLKEKTNEGLGVNTLSRYFSALRAYVKFLQAEDLRSDNPLKTIERPKLHHHLPTVMSEESVSLFLNAPNIETGVGLRDKAMFELLYACGLRVSELCNLRFESLHLQDRYLVISGKGGKQRIIPMTKASIYWLRRYVYERRQEKDPQQLSPYVFLSQKTGPNGPMQMTRIGFWHRVKVYARQIGMAKEPSPHTFRHAFATHLLNHDADLRSLQMLLGHTSINTTQIYTHVALARMHKVYDKAHPQA</sequence>
<evidence type="ECO:0000256" key="6">
    <source>
        <dbReference type="ARBA" id="ARBA00023125"/>
    </source>
</evidence>
<evidence type="ECO:0000256" key="5">
    <source>
        <dbReference type="ARBA" id="ARBA00022908"/>
    </source>
</evidence>
<feature type="active site" description="O-(3'-phospho-DNA)-tyrosine intermediate" evidence="9">
    <location>
        <position position="374"/>
    </location>
</feature>
<feature type="compositionally biased region" description="Polar residues" evidence="10">
    <location>
        <begin position="10"/>
        <end position="21"/>
    </location>
</feature>
<evidence type="ECO:0000259" key="12">
    <source>
        <dbReference type="PROSITE" id="PS51900"/>
    </source>
</evidence>
<evidence type="ECO:0000256" key="7">
    <source>
        <dbReference type="ARBA" id="ARBA00023172"/>
    </source>
</evidence>
<feature type="region of interest" description="Disordered" evidence="10">
    <location>
        <begin position="1"/>
        <end position="71"/>
    </location>
</feature>
<dbReference type="InterPro" id="IPR050090">
    <property type="entry name" value="Tyrosine_recombinase_XerCD"/>
</dbReference>
<dbReference type="PROSITE" id="PS51898">
    <property type="entry name" value="TYR_RECOMBINASE"/>
    <property type="match status" value="1"/>
</dbReference>
<feature type="active site" evidence="9">
    <location>
        <position position="239"/>
    </location>
</feature>
<evidence type="ECO:0000313" key="13">
    <source>
        <dbReference type="EMBL" id="HIX58013.1"/>
    </source>
</evidence>
<keyword evidence="3 9" id="KW-0132">Cell division</keyword>
<dbReference type="InterPro" id="IPR004107">
    <property type="entry name" value="Integrase_SAM-like_N"/>
</dbReference>
<name>A0A9D2B1T7_9GAMM</name>
<comment type="subcellular location">
    <subcellularLocation>
        <location evidence="1 9">Cytoplasm</location>
    </subcellularLocation>
</comment>
<feature type="active site" evidence="9">
    <location>
        <position position="342"/>
    </location>
</feature>
<dbReference type="InterPro" id="IPR010998">
    <property type="entry name" value="Integrase_recombinase_N"/>
</dbReference>
<comment type="similarity">
    <text evidence="9">Belongs to the 'phage' integrase family. XerC subfamily.</text>
</comment>
<dbReference type="GO" id="GO:0005737">
    <property type="term" value="C:cytoplasm"/>
    <property type="evidence" value="ECO:0007669"/>
    <property type="project" value="UniProtKB-SubCell"/>
</dbReference>
<dbReference type="NCBIfam" id="NF001399">
    <property type="entry name" value="PRK00283.1"/>
    <property type="match status" value="1"/>
</dbReference>
<dbReference type="GO" id="GO:0003677">
    <property type="term" value="F:DNA binding"/>
    <property type="evidence" value="ECO:0007669"/>
    <property type="project" value="UniProtKB-UniRule"/>
</dbReference>
<keyword evidence="7 9" id="KW-0233">DNA recombination</keyword>
<feature type="compositionally biased region" description="Low complexity" evidence="10">
    <location>
        <begin position="40"/>
        <end position="71"/>
    </location>
</feature>
<dbReference type="CDD" id="cd00798">
    <property type="entry name" value="INT_XerDC_C"/>
    <property type="match status" value="1"/>
</dbReference>
<gene>
    <name evidence="9" type="primary">xerC</name>
    <name evidence="13" type="ORF">H9850_11195</name>
</gene>
<evidence type="ECO:0000256" key="2">
    <source>
        <dbReference type="ARBA" id="ARBA00022490"/>
    </source>
</evidence>
<proteinExistence type="inferred from homology"/>
<accession>A0A9D2B1T7</accession>
<feature type="active site" evidence="9">
    <location>
        <position position="365"/>
    </location>
</feature>
<dbReference type="InterPro" id="IPR023009">
    <property type="entry name" value="Tyrosine_recombinase_XerC/XerD"/>
</dbReference>
<comment type="function">
    <text evidence="9">Site-specific tyrosine recombinase, which acts by catalyzing the cutting and rejoining of the recombining DNA molecules. The XerC-XerD complex is essential to convert dimers of the bacterial chromosome into monomers to permit their segregation at cell division. It also contributes to the segregational stability of plasmids.</text>
</comment>
<reference evidence="13" key="1">
    <citation type="journal article" date="2021" name="PeerJ">
        <title>Extensive microbial diversity within the chicken gut microbiome revealed by metagenomics and culture.</title>
        <authorList>
            <person name="Gilroy R."/>
            <person name="Ravi A."/>
            <person name="Getino M."/>
            <person name="Pursley I."/>
            <person name="Horton D.L."/>
            <person name="Alikhan N.F."/>
            <person name="Baker D."/>
            <person name="Gharbi K."/>
            <person name="Hall N."/>
            <person name="Watson M."/>
            <person name="Adriaenssens E.M."/>
            <person name="Foster-Nyarko E."/>
            <person name="Jarju S."/>
            <person name="Secka A."/>
            <person name="Antonio M."/>
            <person name="Oren A."/>
            <person name="Chaudhuri R.R."/>
            <person name="La Ragione R."/>
            <person name="Hildebrand F."/>
            <person name="Pallen M.J."/>
        </authorList>
    </citation>
    <scope>NUCLEOTIDE SEQUENCE</scope>
    <source>
        <strain evidence="13">USASDec5-558</strain>
    </source>
</reference>
<evidence type="ECO:0000256" key="9">
    <source>
        <dbReference type="HAMAP-Rule" id="MF_01808"/>
    </source>
</evidence>
<evidence type="ECO:0000256" key="4">
    <source>
        <dbReference type="ARBA" id="ARBA00022829"/>
    </source>
</evidence>
<dbReference type="Gene3D" id="1.10.150.130">
    <property type="match status" value="1"/>
</dbReference>
<dbReference type="AlphaFoldDB" id="A0A9D2B1T7"/>
<evidence type="ECO:0000256" key="1">
    <source>
        <dbReference type="ARBA" id="ARBA00004496"/>
    </source>
</evidence>
<dbReference type="PANTHER" id="PTHR30349">
    <property type="entry name" value="PHAGE INTEGRASE-RELATED"/>
    <property type="match status" value="1"/>
</dbReference>
<dbReference type="Pfam" id="PF02899">
    <property type="entry name" value="Phage_int_SAM_1"/>
    <property type="match status" value="1"/>
</dbReference>
<keyword evidence="2 9" id="KW-0963">Cytoplasm</keyword>
<organism evidence="13 14">
    <name type="scientific">Candidatus Anaerobiospirillum pullistercoris</name>
    <dbReference type="NCBI Taxonomy" id="2838452"/>
    <lineage>
        <taxon>Bacteria</taxon>
        <taxon>Pseudomonadati</taxon>
        <taxon>Pseudomonadota</taxon>
        <taxon>Gammaproteobacteria</taxon>
        <taxon>Aeromonadales</taxon>
        <taxon>Succinivibrionaceae</taxon>
        <taxon>Anaerobiospirillum</taxon>
    </lineage>
</organism>
<dbReference type="EMBL" id="DXEV01000221">
    <property type="protein sequence ID" value="HIX58013.1"/>
    <property type="molecule type" value="Genomic_DNA"/>
</dbReference>
<dbReference type="GO" id="GO:0007059">
    <property type="term" value="P:chromosome segregation"/>
    <property type="evidence" value="ECO:0007669"/>
    <property type="project" value="UniProtKB-UniRule"/>
</dbReference>
<feature type="active site" evidence="9">
    <location>
        <position position="263"/>
    </location>
</feature>
<evidence type="ECO:0000256" key="3">
    <source>
        <dbReference type="ARBA" id="ARBA00022618"/>
    </source>
</evidence>
<feature type="domain" description="Tyr recombinase" evidence="11">
    <location>
        <begin position="199"/>
        <end position="387"/>
    </location>
</feature>
<dbReference type="Gene3D" id="1.10.443.10">
    <property type="entry name" value="Intergrase catalytic core"/>
    <property type="match status" value="1"/>
</dbReference>
<evidence type="ECO:0000256" key="8">
    <source>
        <dbReference type="ARBA" id="ARBA00023306"/>
    </source>
</evidence>
<dbReference type="PANTHER" id="PTHR30349:SF81">
    <property type="entry name" value="TYROSINE RECOMBINASE XERC"/>
    <property type="match status" value="1"/>
</dbReference>
<keyword evidence="4 9" id="KW-0159">Chromosome partition</keyword>
<dbReference type="InterPro" id="IPR013762">
    <property type="entry name" value="Integrase-like_cat_sf"/>
</dbReference>
<evidence type="ECO:0000256" key="10">
    <source>
        <dbReference type="SAM" id="MobiDB-lite"/>
    </source>
</evidence>
<dbReference type="Proteomes" id="UP000886829">
    <property type="component" value="Unassembled WGS sequence"/>
</dbReference>